<proteinExistence type="evidence at transcript level"/>
<reference evidence="1" key="1">
    <citation type="journal article" date="2011" name="Plant Physiol.">
        <title>Comprehensive sequence analysis of 24,783 barley full-length cDNAs derived from 12 clone libraries.</title>
        <authorList>
            <person name="Matsumoto T."/>
            <person name="Tanaka T."/>
            <person name="Sakai H."/>
            <person name="Amano N."/>
            <person name="Kanamori H."/>
            <person name="Kurita K."/>
            <person name="Kikuta A."/>
            <person name="Kamiya K."/>
            <person name="Yamamoto M."/>
            <person name="Ikawa H."/>
            <person name="Fujii N."/>
            <person name="Hori K."/>
            <person name="Itoh T."/>
            <person name="Sato K."/>
        </authorList>
    </citation>
    <scope>NUCLEOTIDE SEQUENCE</scope>
    <source>
        <tissue evidence="1">Flower</tissue>
    </source>
</reference>
<dbReference type="AlphaFoldDB" id="F2EDU4"/>
<sequence>MGTGDFSSRLRRQPQTFIQPSRPSWSCNPDFVFCLYILYQVGVYQLTAILGLVNTETCFLEIIFWKTRHYSSYPKRFSSQMSASNTVDTSHLW</sequence>
<name>F2EDU4_HORVV</name>
<accession>F2EDU4</accession>
<protein>
    <submittedName>
        <fullName evidence="1">Predicted protein</fullName>
    </submittedName>
</protein>
<dbReference type="EMBL" id="AK374319">
    <property type="protein sequence ID" value="BAK05516.1"/>
    <property type="molecule type" value="mRNA"/>
</dbReference>
<evidence type="ECO:0000313" key="1">
    <source>
        <dbReference type="EMBL" id="BAK05516.1"/>
    </source>
</evidence>
<organism evidence="1">
    <name type="scientific">Hordeum vulgare subsp. vulgare</name>
    <name type="common">Domesticated barley</name>
    <dbReference type="NCBI Taxonomy" id="112509"/>
    <lineage>
        <taxon>Eukaryota</taxon>
        <taxon>Viridiplantae</taxon>
        <taxon>Streptophyta</taxon>
        <taxon>Embryophyta</taxon>
        <taxon>Tracheophyta</taxon>
        <taxon>Spermatophyta</taxon>
        <taxon>Magnoliopsida</taxon>
        <taxon>Liliopsida</taxon>
        <taxon>Poales</taxon>
        <taxon>Poaceae</taxon>
        <taxon>BOP clade</taxon>
        <taxon>Pooideae</taxon>
        <taxon>Triticodae</taxon>
        <taxon>Triticeae</taxon>
        <taxon>Hordeinae</taxon>
        <taxon>Hordeum</taxon>
    </lineage>
</organism>